<dbReference type="GO" id="GO:0019509">
    <property type="term" value="P:L-methionine salvage from methylthioadenosine"/>
    <property type="evidence" value="ECO:0007669"/>
    <property type="project" value="TreeGrafter"/>
</dbReference>
<dbReference type="Pfam" id="PF01008">
    <property type="entry name" value="IF-2B"/>
    <property type="match status" value="1"/>
</dbReference>
<keyword evidence="6" id="KW-1185">Reference proteome</keyword>
<gene>
    <name evidence="4" type="ORF">HLASA_0413</name>
    <name evidence="3" type="ORF">HLASF_0414</name>
</gene>
<comment type="similarity">
    <text evidence="1">Belongs to the eIF-2B alpha/beta/delta subunits family.</text>
</comment>
<evidence type="ECO:0000313" key="4">
    <source>
        <dbReference type="EMBL" id="ALG81322.1"/>
    </source>
</evidence>
<dbReference type="InterPro" id="IPR000649">
    <property type="entry name" value="IF-2B-related"/>
</dbReference>
<dbReference type="PANTHER" id="PTHR43475:SF3">
    <property type="entry name" value="TRANSLATION INITIATION FACTOR EIF-2B SUBUNIT FAMILY PROTEIN (AFU_ORTHOLOGUE AFUA_2G14290)"/>
    <property type="match status" value="1"/>
</dbReference>
<dbReference type="SUPFAM" id="SSF55811">
    <property type="entry name" value="Nudix"/>
    <property type="match status" value="1"/>
</dbReference>
<reference evidence="3 6" key="1">
    <citation type="journal article" date="2015" name="ISME J.">
        <title>Elemental sulfur and acetate can support life of a novel strictly anaerobic haloarchaeon.</title>
        <authorList>
            <person name="Sorokin D.Y."/>
            <person name="Kublanov I.V."/>
            <person name="Gavrilov S.N."/>
            <person name="Rojo D."/>
            <person name="Roman P."/>
            <person name="Golyshin P.N."/>
            <person name="Slepak V.Z."/>
            <person name="Smedile F."/>
            <person name="Ferrer M."/>
            <person name="Messina E."/>
            <person name="La Cono V."/>
            <person name="Yakimov M.M."/>
        </authorList>
    </citation>
    <scope>NUCLEOTIDE SEQUENCE [LARGE SCALE GENOMIC DNA]</scope>
    <source>
        <strain evidence="3 6">HSR2</strain>
    </source>
</reference>
<dbReference type="RefSeq" id="WP_050047741.1">
    <property type="nucleotide sequence ID" value="NZ_CP008874.1"/>
</dbReference>
<dbReference type="HOGENOM" id="CLU_568173_0_0_2"/>
<dbReference type="EMBL" id="CP008874">
    <property type="protein sequence ID" value="AKH96920.1"/>
    <property type="molecule type" value="Genomic_DNA"/>
</dbReference>
<dbReference type="PROSITE" id="PS51462">
    <property type="entry name" value="NUDIX"/>
    <property type="match status" value="1"/>
</dbReference>
<dbReference type="InterPro" id="IPR037171">
    <property type="entry name" value="NagB/RpiA_transferase-like"/>
</dbReference>
<dbReference type="InterPro" id="IPR015797">
    <property type="entry name" value="NUDIX_hydrolase-like_dom_sf"/>
</dbReference>
<reference evidence="5" key="2">
    <citation type="submission" date="2015-05" db="EMBL/GenBank/DDBJ databases">
        <title>Complete genome sequence of Halanaeroarchaeum sulfurireducens type strain M27-SA2, a sulfate-reducer haloarchaeon from marine anoxic lake Medee.</title>
        <authorList>
            <person name="Messina E."/>
            <person name="Kublanov I.V."/>
            <person name="Toshchakov S."/>
            <person name="Arcadi E."/>
            <person name="La Spada G."/>
            <person name="La Cono V."/>
            <person name="Yakimov M.M."/>
        </authorList>
    </citation>
    <scope>NUCLEOTIDE SEQUENCE [LARGE SCALE GENOMIC DNA]</scope>
    <source>
        <strain evidence="5">M27-SA2</strain>
    </source>
</reference>
<reference evidence="4 5" key="3">
    <citation type="journal article" date="2016" name="Stand. Genomic Sci.">
        <title>Complete genome sequence of 'Halanaeroarchaeum sulfurireducens' M27-SA2, a sulfur-reducing and acetate-oxidizing haloarchaeon from the deep-sea hypersaline anoxic lake Medee.</title>
        <authorList>
            <person name="Messina E."/>
            <person name="Sorokin D.Y."/>
            <person name="Kublanov I.V."/>
            <person name="Toshchakov S."/>
            <person name="Lopatina A."/>
            <person name="Arcadi E."/>
            <person name="Smedile F."/>
            <person name="La Spada G."/>
            <person name="La Cono V."/>
            <person name="Yakimov M.M."/>
        </authorList>
    </citation>
    <scope>NUCLEOTIDE SEQUENCE [LARGE SCALE GENOMIC DNA]</scope>
    <source>
        <strain evidence="4 5">M27-SA2</strain>
    </source>
</reference>
<dbReference type="PATRIC" id="fig|1604004.4.peg.434"/>
<name>A0A0F7P9N4_9EURY</name>
<evidence type="ECO:0000259" key="2">
    <source>
        <dbReference type="PROSITE" id="PS51462"/>
    </source>
</evidence>
<dbReference type="Gene3D" id="3.90.79.10">
    <property type="entry name" value="Nucleoside Triphosphate Pyrophosphohydrolase"/>
    <property type="match status" value="1"/>
</dbReference>
<dbReference type="GeneID" id="26009780"/>
<dbReference type="GO" id="GO:0046523">
    <property type="term" value="F:S-methyl-5-thioribose-1-phosphate isomerase activity"/>
    <property type="evidence" value="ECO:0007669"/>
    <property type="project" value="TreeGrafter"/>
</dbReference>
<evidence type="ECO:0000313" key="5">
    <source>
        <dbReference type="Proteomes" id="UP000060390"/>
    </source>
</evidence>
<dbReference type="KEGG" id="hsu:HLASF_0414"/>
<evidence type="ECO:0000313" key="3">
    <source>
        <dbReference type="EMBL" id="AKH96920.1"/>
    </source>
</evidence>
<keyword evidence="3" id="KW-0396">Initiation factor</keyword>
<dbReference type="InterPro" id="IPR042529">
    <property type="entry name" value="IF_2B-like_C"/>
</dbReference>
<dbReference type="PANTHER" id="PTHR43475">
    <property type="entry name" value="METHYLTHIORIBOSE-1-PHOSPHATE ISOMERASE"/>
    <property type="match status" value="1"/>
</dbReference>
<protein>
    <submittedName>
        <fullName evidence="3">Initiation factor 2B related protein</fullName>
    </submittedName>
</protein>
<sequence>MDETRVVTVFLRNDADVLFLRRSDAVGSYTGRWGTVAGHAEGAPDSQALDEIREETSIDPADVAFVRRGERFAVEDADLDTRWLVTPYLFDVSHREVEPNEETTAVEWAPPTAILRRETVPDLWKSYWRVAPTVETVRADEDHGSAYVSLRALEVLRDAAALAVERGKGNWDHLAKTAQGLLDARPSMAAVRNRVNRVLSVASSDRTSAAVERAATDAIGAALAADWSAAETARKHVDGERVVTLSRSGTVFAALSSGAPASVVVAESRPGGEGVGVAEDLADEGLDVTLTTDANVPAAVADATVCLFGADTVLPDGSVVNKVGSRAMALASRDTGIPCYAVCASDKIAPDSTIHVDDGDPETLYRGDADLTVDNPTFERVPASLLNGVITEADVLDDEQIESLSAVHAARANWSRTAHPEE</sequence>
<organism evidence="3 6">
    <name type="scientific">Halanaeroarchaeum sulfurireducens</name>
    <dbReference type="NCBI Taxonomy" id="1604004"/>
    <lineage>
        <taxon>Archaea</taxon>
        <taxon>Methanobacteriati</taxon>
        <taxon>Methanobacteriota</taxon>
        <taxon>Stenosarchaea group</taxon>
        <taxon>Halobacteria</taxon>
        <taxon>Halobacteriales</taxon>
        <taxon>Halobacteriaceae</taxon>
        <taxon>Halanaeroarchaeum</taxon>
    </lineage>
</organism>
<dbReference type="Proteomes" id="UP000060390">
    <property type="component" value="Chromosome"/>
</dbReference>
<dbReference type="SUPFAM" id="SSF100950">
    <property type="entry name" value="NagB/RpiA/CoA transferase-like"/>
    <property type="match status" value="1"/>
</dbReference>
<evidence type="ECO:0000313" key="6">
    <source>
        <dbReference type="Proteomes" id="UP000069906"/>
    </source>
</evidence>
<dbReference type="EMBL" id="CP011564">
    <property type="protein sequence ID" value="ALG81322.1"/>
    <property type="molecule type" value="Genomic_DNA"/>
</dbReference>
<dbReference type="AlphaFoldDB" id="A0A0F7P9N4"/>
<keyword evidence="3" id="KW-0648">Protein biosynthesis</keyword>
<dbReference type="Proteomes" id="UP000069906">
    <property type="component" value="Chromosome"/>
</dbReference>
<dbReference type="Pfam" id="PF00293">
    <property type="entry name" value="NUDIX"/>
    <property type="match status" value="1"/>
</dbReference>
<dbReference type="GO" id="GO:0003743">
    <property type="term" value="F:translation initiation factor activity"/>
    <property type="evidence" value="ECO:0007669"/>
    <property type="project" value="UniProtKB-KW"/>
</dbReference>
<dbReference type="OrthoDB" id="27639at2157"/>
<dbReference type="InterPro" id="IPR000086">
    <property type="entry name" value="NUDIX_hydrolase_dom"/>
</dbReference>
<evidence type="ECO:0000256" key="1">
    <source>
        <dbReference type="RuleBase" id="RU003814"/>
    </source>
</evidence>
<dbReference type="Gene3D" id="3.40.50.10470">
    <property type="entry name" value="Translation initiation factor eif-2b, domain 2"/>
    <property type="match status" value="1"/>
</dbReference>
<accession>A0A0F7P9N4</accession>
<proteinExistence type="inferred from homology"/>
<dbReference type="KEGG" id="hsf:HLASA_0413"/>
<feature type="domain" description="Nudix hydrolase" evidence="2">
    <location>
        <begin position="2"/>
        <end position="136"/>
    </location>
</feature>
<dbReference type="STRING" id="1604004.HLASA_0413"/>